<evidence type="ECO:0000256" key="1">
    <source>
        <dbReference type="SAM" id="MobiDB-lite"/>
    </source>
</evidence>
<dbReference type="Proteomes" id="UP000886833">
    <property type="component" value="Unassembled WGS sequence"/>
</dbReference>
<sequence length="251" mass="27920">MEKPLYPSPYMRITQGYMTGTHLNSYAIDDAGSDSGIDYINAPFTGVIRKIYSGDANEVWLESSEPVIYPDGTVDYMTMMFAHDNDVSNLFVGKVINRGERFYEEGTKGNASGNHVHMECGRGKFTGSGWHQNSAGYWSINNGKNPTECLWIDDSITILNDNGYTFKRIEPEVSVPDIPIEDIPVEDDTPVVEEPVIEEPTDTDVGDSDNSDTTNTDTSVDVVKPKLIFTCKSDDIYAIELKAGQKLYLEN</sequence>
<dbReference type="Gene3D" id="2.70.70.10">
    <property type="entry name" value="Glucose Permease (Domain IIA)"/>
    <property type="match status" value="1"/>
</dbReference>
<reference evidence="2" key="2">
    <citation type="journal article" date="2021" name="PeerJ">
        <title>Extensive microbial diversity within the chicken gut microbiome revealed by metagenomics and culture.</title>
        <authorList>
            <person name="Gilroy R."/>
            <person name="Ravi A."/>
            <person name="Getino M."/>
            <person name="Pursley I."/>
            <person name="Horton D.L."/>
            <person name="Alikhan N.F."/>
            <person name="Baker D."/>
            <person name="Gharbi K."/>
            <person name="Hall N."/>
            <person name="Watson M."/>
            <person name="Adriaenssens E.M."/>
            <person name="Foster-Nyarko E."/>
            <person name="Jarju S."/>
            <person name="Secka A."/>
            <person name="Antonio M."/>
            <person name="Oren A."/>
            <person name="Chaudhuri R.R."/>
            <person name="La Ragione R."/>
            <person name="Hildebrand F."/>
            <person name="Pallen M.J."/>
        </authorList>
    </citation>
    <scope>NUCLEOTIDE SEQUENCE</scope>
    <source>
        <strain evidence="2">CHK195-26880</strain>
    </source>
</reference>
<reference evidence="2" key="1">
    <citation type="submission" date="2020-10" db="EMBL/GenBank/DDBJ databases">
        <authorList>
            <person name="Gilroy R."/>
        </authorList>
    </citation>
    <scope>NUCLEOTIDE SEQUENCE</scope>
    <source>
        <strain evidence="2">CHK195-26880</strain>
    </source>
</reference>
<gene>
    <name evidence="2" type="ORF">IAB59_03795</name>
</gene>
<organism evidence="2 3">
    <name type="scientific">Candidatus Onthousia faecipullorum</name>
    <dbReference type="NCBI Taxonomy" id="2840887"/>
    <lineage>
        <taxon>Bacteria</taxon>
        <taxon>Bacillati</taxon>
        <taxon>Bacillota</taxon>
        <taxon>Bacilli</taxon>
        <taxon>Candidatus Onthousia</taxon>
    </lineage>
</organism>
<comment type="caution">
    <text evidence="2">The sequence shown here is derived from an EMBL/GenBank/DDBJ whole genome shotgun (WGS) entry which is preliminary data.</text>
</comment>
<dbReference type="EMBL" id="DVKQ01000049">
    <property type="protein sequence ID" value="HIT37585.1"/>
    <property type="molecule type" value="Genomic_DNA"/>
</dbReference>
<proteinExistence type="predicted"/>
<evidence type="ECO:0000313" key="2">
    <source>
        <dbReference type="EMBL" id="HIT37585.1"/>
    </source>
</evidence>
<protein>
    <submittedName>
        <fullName evidence="2">Uncharacterized protein</fullName>
    </submittedName>
</protein>
<feature type="compositionally biased region" description="Acidic residues" evidence="1">
    <location>
        <begin position="189"/>
        <end position="210"/>
    </location>
</feature>
<dbReference type="InterPro" id="IPR011055">
    <property type="entry name" value="Dup_hybrid_motif"/>
</dbReference>
<name>A0A9D1KBG2_9FIRM</name>
<feature type="region of interest" description="Disordered" evidence="1">
    <location>
        <begin position="189"/>
        <end position="218"/>
    </location>
</feature>
<accession>A0A9D1KBG2</accession>
<dbReference type="AlphaFoldDB" id="A0A9D1KBG2"/>
<evidence type="ECO:0000313" key="3">
    <source>
        <dbReference type="Proteomes" id="UP000886833"/>
    </source>
</evidence>